<dbReference type="EMBL" id="ML769702">
    <property type="protein sequence ID" value="KAE9389315.1"/>
    <property type="molecule type" value="Genomic_DNA"/>
</dbReference>
<dbReference type="InterPro" id="IPR036188">
    <property type="entry name" value="FAD/NAD-bd_sf"/>
</dbReference>
<dbReference type="InterPro" id="IPR050493">
    <property type="entry name" value="FAD-dep_Monooxygenase_BioMet"/>
</dbReference>
<accession>A0A6A4GW71</accession>
<evidence type="ECO:0000313" key="8">
    <source>
        <dbReference type="Proteomes" id="UP000799118"/>
    </source>
</evidence>
<dbReference type="SUPFAM" id="SSF51905">
    <property type="entry name" value="FAD/NAD(P)-binding domain"/>
    <property type="match status" value="1"/>
</dbReference>
<name>A0A6A4GW71_9AGAR</name>
<keyword evidence="5" id="KW-0503">Monooxygenase</keyword>
<feature type="domain" description="FAD-binding" evidence="6">
    <location>
        <begin position="4"/>
        <end position="389"/>
    </location>
</feature>
<dbReference type="PANTHER" id="PTHR13789">
    <property type="entry name" value="MONOOXYGENASE"/>
    <property type="match status" value="1"/>
</dbReference>
<evidence type="ECO:0000313" key="7">
    <source>
        <dbReference type="EMBL" id="KAE9389315.1"/>
    </source>
</evidence>
<gene>
    <name evidence="7" type="ORF">BT96DRAFT_406716</name>
</gene>
<dbReference type="GO" id="GO:0071949">
    <property type="term" value="F:FAD binding"/>
    <property type="evidence" value="ECO:0007669"/>
    <property type="project" value="InterPro"/>
</dbReference>
<evidence type="ECO:0000259" key="6">
    <source>
        <dbReference type="Pfam" id="PF01494"/>
    </source>
</evidence>
<dbReference type="GO" id="GO:0004497">
    <property type="term" value="F:monooxygenase activity"/>
    <property type="evidence" value="ECO:0007669"/>
    <property type="project" value="UniProtKB-KW"/>
</dbReference>
<dbReference type="Pfam" id="PF01494">
    <property type="entry name" value="FAD_binding_3"/>
    <property type="match status" value="1"/>
</dbReference>
<dbReference type="AlphaFoldDB" id="A0A6A4GW71"/>
<dbReference type="PRINTS" id="PR00420">
    <property type="entry name" value="RNGMNOXGNASE"/>
</dbReference>
<evidence type="ECO:0000256" key="2">
    <source>
        <dbReference type="ARBA" id="ARBA00022630"/>
    </source>
</evidence>
<dbReference type="OrthoDB" id="9993796at2759"/>
<keyword evidence="2" id="KW-0285">Flavoprotein</keyword>
<dbReference type="Gene3D" id="3.50.50.60">
    <property type="entry name" value="FAD/NAD(P)-binding domain"/>
    <property type="match status" value="1"/>
</dbReference>
<proteinExistence type="inferred from homology"/>
<organism evidence="7 8">
    <name type="scientific">Gymnopus androsaceus JB14</name>
    <dbReference type="NCBI Taxonomy" id="1447944"/>
    <lineage>
        <taxon>Eukaryota</taxon>
        <taxon>Fungi</taxon>
        <taxon>Dikarya</taxon>
        <taxon>Basidiomycota</taxon>
        <taxon>Agaricomycotina</taxon>
        <taxon>Agaricomycetes</taxon>
        <taxon>Agaricomycetidae</taxon>
        <taxon>Agaricales</taxon>
        <taxon>Marasmiineae</taxon>
        <taxon>Omphalotaceae</taxon>
        <taxon>Gymnopus</taxon>
    </lineage>
</organism>
<protein>
    <submittedName>
        <fullName evidence="7">FAD/NAD(P)-binding domain-containing protein</fullName>
    </submittedName>
</protein>
<dbReference type="Proteomes" id="UP000799118">
    <property type="component" value="Unassembled WGS sequence"/>
</dbReference>
<keyword evidence="8" id="KW-1185">Reference proteome</keyword>
<dbReference type="SUPFAM" id="SSF54373">
    <property type="entry name" value="FAD-linked reductases, C-terminal domain"/>
    <property type="match status" value="1"/>
</dbReference>
<reference evidence="7" key="1">
    <citation type="journal article" date="2019" name="Environ. Microbiol.">
        <title>Fungal ecological strategies reflected in gene transcription - a case study of two litter decomposers.</title>
        <authorList>
            <person name="Barbi F."/>
            <person name="Kohler A."/>
            <person name="Barry K."/>
            <person name="Baskaran P."/>
            <person name="Daum C."/>
            <person name="Fauchery L."/>
            <person name="Ihrmark K."/>
            <person name="Kuo A."/>
            <person name="LaButti K."/>
            <person name="Lipzen A."/>
            <person name="Morin E."/>
            <person name="Grigoriev I.V."/>
            <person name="Henrissat B."/>
            <person name="Lindahl B."/>
            <person name="Martin F."/>
        </authorList>
    </citation>
    <scope>NUCLEOTIDE SEQUENCE</scope>
    <source>
        <strain evidence="7">JB14</strain>
    </source>
</reference>
<dbReference type="PANTHER" id="PTHR13789:SF147">
    <property type="entry name" value="PUTATIVE (AFU_ORTHOLOGUE AFUA_2G01950)-RELATED"/>
    <property type="match status" value="1"/>
</dbReference>
<evidence type="ECO:0000256" key="4">
    <source>
        <dbReference type="ARBA" id="ARBA00023002"/>
    </source>
</evidence>
<dbReference type="InterPro" id="IPR002938">
    <property type="entry name" value="FAD-bd"/>
</dbReference>
<keyword evidence="3" id="KW-0274">FAD</keyword>
<keyword evidence="4" id="KW-0560">Oxidoreductase</keyword>
<evidence type="ECO:0000256" key="5">
    <source>
        <dbReference type="ARBA" id="ARBA00023033"/>
    </source>
</evidence>
<evidence type="ECO:0000256" key="3">
    <source>
        <dbReference type="ARBA" id="ARBA00022827"/>
    </source>
</evidence>
<sequence>MKKLDVVVVGAGIGGLSTALALAADGHHVTVLDAVKAFTEVGAGIRVPPNSSKLALEWGVDFDSIKKETSLGNRFLNYKNEILCDVPFQGGDSDVHLKYGAPYYFIHRADLVDALVKATKKYSDGSQPENAGKIRILTSRRVVEYDYDKPAVRVKMEEGAEGIEATPEDLAGYWYTGDLVISAEGIKSLARSDINGSPVEPVDTGDVAYRILVPAKPMLEDPELETLVTEAWARHWMGPEGHAVGYPLRGGELFNIIIDITHRTDRGEPVSQGTWKNHVDNRELVERFGKDSGWCSQVQKLCAMTSEFVKWKLVELEEPLRRWVHPSGKVALLGDACHPMMPYLAQGAAQVMEDAAALRAALSLCNEIPDALALYEKCRVPRTDYVTRNTQVLQEWLHLYDGPAQEQRDSLMKLDTEDNPIFWASEVRKDWLFGYDARRIELETRQDVPRLPPLPSPEASVYPGKELGRKLAGKGYGYSNSDI</sequence>
<evidence type="ECO:0000256" key="1">
    <source>
        <dbReference type="ARBA" id="ARBA00007992"/>
    </source>
</evidence>
<comment type="similarity">
    <text evidence="1">Belongs to the paxM FAD-dependent monooxygenase family.</text>
</comment>